<dbReference type="EMBL" id="JARKIB010000218">
    <property type="protein sequence ID" value="KAJ7722633.1"/>
    <property type="molecule type" value="Genomic_DNA"/>
</dbReference>
<dbReference type="PANTHER" id="PTHR11552">
    <property type="entry name" value="GLUCOSE-METHANOL-CHOLINE GMC OXIDOREDUCTASE"/>
    <property type="match status" value="1"/>
</dbReference>
<dbReference type="InterPro" id="IPR036188">
    <property type="entry name" value="FAD/NAD-bd_sf"/>
</dbReference>
<feature type="domain" description="Glucose-methanol-choline oxidoreductase N-terminal" evidence="4">
    <location>
        <begin position="256"/>
        <end position="270"/>
    </location>
</feature>
<dbReference type="PIRSF" id="PIRSF000137">
    <property type="entry name" value="Alcohol_oxidase"/>
    <property type="match status" value="1"/>
</dbReference>
<evidence type="ECO:0000256" key="3">
    <source>
        <dbReference type="PIRSR" id="PIRSR000137-2"/>
    </source>
</evidence>
<evidence type="ECO:0000259" key="4">
    <source>
        <dbReference type="PROSITE" id="PS00624"/>
    </source>
</evidence>
<accession>A0AAD7ML50</accession>
<keyword evidence="3" id="KW-0274">FAD</keyword>
<dbReference type="Pfam" id="PF00732">
    <property type="entry name" value="GMC_oxred_N"/>
    <property type="match status" value="1"/>
</dbReference>
<dbReference type="PROSITE" id="PS00624">
    <property type="entry name" value="GMC_OXRED_2"/>
    <property type="match status" value="1"/>
</dbReference>
<dbReference type="Pfam" id="PF05199">
    <property type="entry name" value="GMC_oxred_C"/>
    <property type="match status" value="1"/>
</dbReference>
<dbReference type="Proteomes" id="UP001215598">
    <property type="component" value="Unassembled WGS sequence"/>
</dbReference>
<sequence>MIPTDYDIIFAGGGTTACVVAGRLAAADNTLRILVVENGRLTKDEPLHVQPGRYLFDLRAPGPDVFTVHHANPSAPLGGRILRVSSASCVGGGSSVNAMMYNRAPASDYDAWMHAGNPGWGAADLIPLAKEVETYQAGVVDSMHGSCGPIKVSYGGYETKVGRDFLVAAAGFPRGRHFTEDLNDFVTCDVYGTGRRSDAAHFYLYPQIHNPNLHIITEARANRVIFNGTRAVGIEYYANGTLHTAAAARLVVISAGAFCSPAILERSGIGAKHLLEKHGVQVVSDLPGVGQNYGDHYAVTPAYLTTENEVTLAALALDEDGAFEAEWKTNGRGLLATNGIDAGIKLRPNGQDLEQLGPAFTKRWETLLADAPDRYVALMYPVSTGFVHICSVDAHTPLEITTALLERCVAPLFFSNPLCFPIDYRSEEDIVLLRWAYKWSRELARRMDCYRGEHAAGHPAFGADSQALCRESGRTYSMGTCAMKPREAFGVVDPSLNVYGVQNLKVADMSIAPSNVGANTYNTALIIGEKAASIIAAELGIRDVSRRWYNCRV</sequence>
<comment type="similarity">
    <text evidence="2">Belongs to the GMC oxidoreductase family.</text>
</comment>
<organism evidence="5 6">
    <name type="scientific">Mycena metata</name>
    <dbReference type="NCBI Taxonomy" id="1033252"/>
    <lineage>
        <taxon>Eukaryota</taxon>
        <taxon>Fungi</taxon>
        <taxon>Dikarya</taxon>
        <taxon>Basidiomycota</taxon>
        <taxon>Agaricomycotina</taxon>
        <taxon>Agaricomycetes</taxon>
        <taxon>Agaricomycetidae</taxon>
        <taxon>Agaricales</taxon>
        <taxon>Marasmiineae</taxon>
        <taxon>Mycenaceae</taxon>
        <taxon>Mycena</taxon>
    </lineage>
</organism>
<evidence type="ECO:0000313" key="5">
    <source>
        <dbReference type="EMBL" id="KAJ7722633.1"/>
    </source>
</evidence>
<feature type="binding site" evidence="3">
    <location>
        <position position="476"/>
    </location>
    <ligand>
        <name>substrate</name>
    </ligand>
</feature>
<protein>
    <submittedName>
        <fullName evidence="5">GMC oxidoreductase-domain-containing protein</fullName>
    </submittedName>
</protein>
<dbReference type="SUPFAM" id="SSF51905">
    <property type="entry name" value="FAD/NAD(P)-binding domain"/>
    <property type="match status" value="1"/>
</dbReference>
<keyword evidence="3" id="KW-0285">Flavoprotein</keyword>
<evidence type="ECO:0000256" key="1">
    <source>
        <dbReference type="ARBA" id="ARBA00001974"/>
    </source>
</evidence>
<dbReference type="InterPro" id="IPR000172">
    <property type="entry name" value="GMC_OxRdtase_N"/>
</dbReference>
<comment type="caution">
    <text evidence="5">The sequence shown here is derived from an EMBL/GenBank/DDBJ whole genome shotgun (WGS) entry which is preliminary data.</text>
</comment>
<proteinExistence type="inferred from homology"/>
<keyword evidence="6" id="KW-1185">Reference proteome</keyword>
<dbReference type="PANTHER" id="PTHR11552:SF78">
    <property type="entry name" value="GLUCOSE-METHANOL-CHOLINE OXIDOREDUCTASE N-TERMINAL DOMAIN-CONTAINING PROTEIN"/>
    <property type="match status" value="1"/>
</dbReference>
<name>A0AAD7ML50_9AGAR</name>
<dbReference type="GO" id="GO:0016614">
    <property type="term" value="F:oxidoreductase activity, acting on CH-OH group of donors"/>
    <property type="evidence" value="ECO:0007669"/>
    <property type="project" value="InterPro"/>
</dbReference>
<dbReference type="InterPro" id="IPR012132">
    <property type="entry name" value="GMC_OxRdtase"/>
</dbReference>
<comment type="cofactor">
    <cofactor evidence="1 3">
        <name>FAD</name>
        <dbReference type="ChEBI" id="CHEBI:57692"/>
    </cofactor>
</comment>
<feature type="binding site" evidence="3">
    <location>
        <begin position="15"/>
        <end position="16"/>
    </location>
    <ligand>
        <name>FAD</name>
        <dbReference type="ChEBI" id="CHEBI:57692"/>
    </ligand>
</feature>
<dbReference type="AlphaFoldDB" id="A0AAD7ML50"/>
<dbReference type="InterPro" id="IPR007867">
    <property type="entry name" value="GMC_OxRtase_C"/>
</dbReference>
<dbReference type="GO" id="GO:0050660">
    <property type="term" value="F:flavin adenine dinucleotide binding"/>
    <property type="evidence" value="ECO:0007669"/>
    <property type="project" value="InterPro"/>
</dbReference>
<evidence type="ECO:0000313" key="6">
    <source>
        <dbReference type="Proteomes" id="UP001215598"/>
    </source>
</evidence>
<evidence type="ECO:0000256" key="2">
    <source>
        <dbReference type="ARBA" id="ARBA00010790"/>
    </source>
</evidence>
<dbReference type="Gene3D" id="3.50.50.60">
    <property type="entry name" value="FAD/NAD(P)-binding domain"/>
    <property type="match status" value="1"/>
</dbReference>
<reference evidence="5" key="1">
    <citation type="submission" date="2023-03" db="EMBL/GenBank/DDBJ databases">
        <title>Massive genome expansion in bonnet fungi (Mycena s.s.) driven by repeated elements and novel gene families across ecological guilds.</title>
        <authorList>
            <consortium name="Lawrence Berkeley National Laboratory"/>
            <person name="Harder C.B."/>
            <person name="Miyauchi S."/>
            <person name="Viragh M."/>
            <person name="Kuo A."/>
            <person name="Thoen E."/>
            <person name="Andreopoulos B."/>
            <person name="Lu D."/>
            <person name="Skrede I."/>
            <person name="Drula E."/>
            <person name="Henrissat B."/>
            <person name="Morin E."/>
            <person name="Kohler A."/>
            <person name="Barry K."/>
            <person name="LaButti K."/>
            <person name="Morin E."/>
            <person name="Salamov A."/>
            <person name="Lipzen A."/>
            <person name="Mereny Z."/>
            <person name="Hegedus B."/>
            <person name="Baldrian P."/>
            <person name="Stursova M."/>
            <person name="Weitz H."/>
            <person name="Taylor A."/>
            <person name="Grigoriev I.V."/>
            <person name="Nagy L.G."/>
            <person name="Martin F."/>
            <person name="Kauserud H."/>
        </authorList>
    </citation>
    <scope>NUCLEOTIDE SEQUENCE</scope>
    <source>
        <strain evidence="5">CBHHK182m</strain>
    </source>
</reference>
<dbReference type="Gene3D" id="3.30.560.10">
    <property type="entry name" value="Glucose Oxidase, domain 3"/>
    <property type="match status" value="1"/>
</dbReference>
<gene>
    <name evidence="5" type="ORF">B0H16DRAFT_1666240</name>
</gene>
<dbReference type="SUPFAM" id="SSF54373">
    <property type="entry name" value="FAD-linked reductases, C-terminal domain"/>
    <property type="match status" value="1"/>
</dbReference>